<dbReference type="AlphaFoldDB" id="A0A0A9H2U4"/>
<organism evidence="1">
    <name type="scientific">Arundo donax</name>
    <name type="common">Giant reed</name>
    <name type="synonym">Donax arundinaceus</name>
    <dbReference type="NCBI Taxonomy" id="35708"/>
    <lineage>
        <taxon>Eukaryota</taxon>
        <taxon>Viridiplantae</taxon>
        <taxon>Streptophyta</taxon>
        <taxon>Embryophyta</taxon>
        <taxon>Tracheophyta</taxon>
        <taxon>Spermatophyta</taxon>
        <taxon>Magnoliopsida</taxon>
        <taxon>Liliopsida</taxon>
        <taxon>Poales</taxon>
        <taxon>Poaceae</taxon>
        <taxon>PACMAD clade</taxon>
        <taxon>Arundinoideae</taxon>
        <taxon>Arundineae</taxon>
        <taxon>Arundo</taxon>
    </lineage>
</organism>
<reference evidence="1" key="1">
    <citation type="submission" date="2014-09" db="EMBL/GenBank/DDBJ databases">
        <authorList>
            <person name="Magalhaes I.L.F."/>
            <person name="Oliveira U."/>
            <person name="Santos F.R."/>
            <person name="Vidigal T.H.D.A."/>
            <person name="Brescovit A.D."/>
            <person name="Santos A.J."/>
        </authorList>
    </citation>
    <scope>NUCLEOTIDE SEQUENCE</scope>
    <source>
        <tissue evidence="1">Shoot tissue taken approximately 20 cm above the soil surface</tissue>
    </source>
</reference>
<sequence length="24" mass="2617">MNICSRSICIMCKLDFQTPALATG</sequence>
<dbReference type="EMBL" id="GBRH01166341">
    <property type="protein sequence ID" value="JAE31555.1"/>
    <property type="molecule type" value="Transcribed_RNA"/>
</dbReference>
<proteinExistence type="predicted"/>
<evidence type="ECO:0000313" key="1">
    <source>
        <dbReference type="EMBL" id="JAE31555.1"/>
    </source>
</evidence>
<reference evidence="1" key="2">
    <citation type="journal article" date="2015" name="Data Brief">
        <title>Shoot transcriptome of the giant reed, Arundo donax.</title>
        <authorList>
            <person name="Barrero R.A."/>
            <person name="Guerrero F.D."/>
            <person name="Moolhuijzen P."/>
            <person name="Goolsby J.A."/>
            <person name="Tidwell J."/>
            <person name="Bellgard S.E."/>
            <person name="Bellgard M.I."/>
        </authorList>
    </citation>
    <scope>NUCLEOTIDE SEQUENCE</scope>
    <source>
        <tissue evidence="1">Shoot tissue taken approximately 20 cm above the soil surface</tissue>
    </source>
</reference>
<accession>A0A0A9H2U4</accession>
<name>A0A0A9H2U4_ARUDO</name>
<protein>
    <submittedName>
        <fullName evidence="1">Uncharacterized protein</fullName>
    </submittedName>
</protein>